<dbReference type="KEGG" id="halc:EY643_00940"/>
<organism evidence="2 3">
    <name type="scientific">Halioglobus maricola</name>
    <dbReference type="NCBI Taxonomy" id="2601894"/>
    <lineage>
        <taxon>Bacteria</taxon>
        <taxon>Pseudomonadati</taxon>
        <taxon>Pseudomonadota</taxon>
        <taxon>Gammaproteobacteria</taxon>
        <taxon>Cellvibrionales</taxon>
        <taxon>Halieaceae</taxon>
        <taxon>Halioglobus</taxon>
    </lineage>
</organism>
<evidence type="ECO:0000313" key="2">
    <source>
        <dbReference type="EMBL" id="QFU74327.1"/>
    </source>
</evidence>
<keyword evidence="1" id="KW-0732">Signal</keyword>
<name>A0A5P9NEZ0_9GAMM</name>
<protein>
    <submittedName>
        <fullName evidence="2">Cyclase family protein</fullName>
    </submittedName>
</protein>
<dbReference type="InterPro" id="IPR037175">
    <property type="entry name" value="KFase_sf"/>
</dbReference>
<dbReference type="EMBL" id="CP036422">
    <property type="protein sequence ID" value="QFU74327.1"/>
    <property type="molecule type" value="Genomic_DNA"/>
</dbReference>
<dbReference type="InterPro" id="IPR007325">
    <property type="entry name" value="KFase/CYL"/>
</dbReference>
<dbReference type="RefSeq" id="WP_152660438.1">
    <property type="nucleotide sequence ID" value="NZ_CP036422.1"/>
</dbReference>
<dbReference type="SUPFAM" id="SSF102198">
    <property type="entry name" value="Putative cyclase"/>
    <property type="match status" value="1"/>
</dbReference>
<dbReference type="Proteomes" id="UP000326287">
    <property type="component" value="Chromosome"/>
</dbReference>
<dbReference type="AlphaFoldDB" id="A0A5P9NEZ0"/>
<dbReference type="Gene3D" id="3.50.30.50">
    <property type="entry name" value="Putative cyclase"/>
    <property type="match status" value="1"/>
</dbReference>
<dbReference type="GO" id="GO:0004061">
    <property type="term" value="F:arylformamidase activity"/>
    <property type="evidence" value="ECO:0007669"/>
    <property type="project" value="InterPro"/>
</dbReference>
<dbReference type="PANTHER" id="PTHR31118:SF12">
    <property type="entry name" value="CYCLASE-LIKE PROTEIN 2"/>
    <property type="match status" value="1"/>
</dbReference>
<dbReference type="Pfam" id="PF04199">
    <property type="entry name" value="Cyclase"/>
    <property type="match status" value="1"/>
</dbReference>
<evidence type="ECO:0000313" key="3">
    <source>
        <dbReference type="Proteomes" id="UP000326287"/>
    </source>
</evidence>
<keyword evidence="3" id="KW-1185">Reference proteome</keyword>
<proteinExistence type="predicted"/>
<sequence>MRRFKFPSLIGLSLAGTMLLQGPAAAGEWVDLTYDLSDEAVFWPTAQRFELRTDFEGHTDGGWYYSAYTFTTAEHGGTHIDAPIHFAEGKRHVDEIPLDQLIGDAVVIDVSERARDNCDYQVSIADIKSWENSYGTIKAGTIVLLRTGFGAYWPDAEKYLGTAKRGAEGVAELCFPGLAPDAATLLAEARRVHAVGIDTASIDYGDSKDFAAHVNLMTHNIPAFENVANLDKLPAIGVYVIALPTKIRGGSGGPLRIIAEVR</sequence>
<dbReference type="OrthoDB" id="7067800at2"/>
<feature type="chain" id="PRO_5024958087" evidence="1">
    <location>
        <begin position="27"/>
        <end position="262"/>
    </location>
</feature>
<dbReference type="PANTHER" id="PTHR31118">
    <property type="entry name" value="CYCLASE-LIKE PROTEIN 2"/>
    <property type="match status" value="1"/>
</dbReference>
<feature type="signal peptide" evidence="1">
    <location>
        <begin position="1"/>
        <end position="26"/>
    </location>
</feature>
<accession>A0A5P9NEZ0</accession>
<dbReference type="GO" id="GO:0019441">
    <property type="term" value="P:L-tryptophan catabolic process to kynurenine"/>
    <property type="evidence" value="ECO:0007669"/>
    <property type="project" value="InterPro"/>
</dbReference>
<reference evidence="2 3" key="1">
    <citation type="submission" date="2019-02" db="EMBL/GenBank/DDBJ databases">
        <authorList>
            <person name="Li S.-H."/>
        </authorList>
    </citation>
    <scope>NUCLEOTIDE SEQUENCE [LARGE SCALE GENOMIC DNA]</scope>
    <source>
        <strain evidence="2 3">IMCC14385</strain>
    </source>
</reference>
<gene>
    <name evidence="2" type="ORF">EY643_00940</name>
</gene>
<evidence type="ECO:0000256" key="1">
    <source>
        <dbReference type="SAM" id="SignalP"/>
    </source>
</evidence>